<evidence type="ECO:0000313" key="2">
    <source>
        <dbReference type="Proteomes" id="UP000639772"/>
    </source>
</evidence>
<dbReference type="Proteomes" id="UP000639772">
    <property type="component" value="Chromosome 10"/>
</dbReference>
<evidence type="ECO:0000313" key="1">
    <source>
        <dbReference type="EMBL" id="KAG0465114.1"/>
    </source>
</evidence>
<gene>
    <name evidence="1" type="ORF">HPP92_019278</name>
</gene>
<proteinExistence type="predicted"/>
<protein>
    <submittedName>
        <fullName evidence="1">Uncharacterized protein</fullName>
    </submittedName>
</protein>
<dbReference type="EMBL" id="JADCNM010000010">
    <property type="protein sequence ID" value="KAG0465114.1"/>
    <property type="molecule type" value="Genomic_DNA"/>
</dbReference>
<organism evidence="1 2">
    <name type="scientific">Vanilla planifolia</name>
    <name type="common">Vanilla</name>
    <dbReference type="NCBI Taxonomy" id="51239"/>
    <lineage>
        <taxon>Eukaryota</taxon>
        <taxon>Viridiplantae</taxon>
        <taxon>Streptophyta</taxon>
        <taxon>Embryophyta</taxon>
        <taxon>Tracheophyta</taxon>
        <taxon>Spermatophyta</taxon>
        <taxon>Magnoliopsida</taxon>
        <taxon>Liliopsida</taxon>
        <taxon>Asparagales</taxon>
        <taxon>Orchidaceae</taxon>
        <taxon>Vanilloideae</taxon>
        <taxon>Vanilleae</taxon>
        <taxon>Vanilla</taxon>
    </lineage>
</organism>
<dbReference type="AlphaFoldDB" id="A0A835UJ64"/>
<accession>A0A835UJ64</accession>
<comment type="caution">
    <text evidence="1">The sequence shown here is derived from an EMBL/GenBank/DDBJ whole genome shotgun (WGS) entry which is preliminary data.</text>
</comment>
<sequence>MKSYVVLVQKYKSKRLWVLVEGKSLFKGILDFFESKEKKGQLKRFLDEVKILKEYFIFEENYVTIMIIPWLEISIRWRRRWKRAGHYGKRVEKQGKASGIFGS</sequence>
<reference evidence="1 2" key="1">
    <citation type="journal article" date="2020" name="Nat. Food">
        <title>A phased Vanilla planifolia genome enables genetic improvement of flavour and production.</title>
        <authorList>
            <person name="Hasing T."/>
            <person name="Tang H."/>
            <person name="Brym M."/>
            <person name="Khazi F."/>
            <person name="Huang T."/>
            <person name="Chambers A.H."/>
        </authorList>
    </citation>
    <scope>NUCLEOTIDE SEQUENCE [LARGE SCALE GENOMIC DNA]</scope>
    <source>
        <tissue evidence="1">Leaf</tissue>
    </source>
</reference>
<name>A0A835UJ64_VANPL</name>